<dbReference type="PRINTS" id="PR01545">
    <property type="entry name" value="THEMAYE10DUF"/>
</dbReference>
<feature type="chain" id="PRO_5040980084" evidence="1">
    <location>
        <begin position="27"/>
        <end position="291"/>
    </location>
</feature>
<dbReference type="RefSeq" id="WP_254287954.1">
    <property type="nucleotide sequence ID" value="NZ_JAMLDY010000003.1"/>
</dbReference>
<gene>
    <name evidence="3" type="ORF">M9979_03540</name>
</gene>
<accession>A0A9X2KPJ5</accession>
<dbReference type="InterPro" id="IPR016062">
    <property type="entry name" value="TM1410-rel"/>
</dbReference>
<keyword evidence="1" id="KW-0732">Signal</keyword>
<dbReference type="PANTHER" id="PTHR35882:SF2">
    <property type="entry name" value="PELA"/>
    <property type="match status" value="1"/>
</dbReference>
<dbReference type="Pfam" id="PF03537">
    <property type="entry name" value="Glyco_hydro_114"/>
    <property type="match status" value="1"/>
</dbReference>
<feature type="signal peptide" evidence="1">
    <location>
        <begin position="1"/>
        <end position="26"/>
    </location>
</feature>
<proteinExistence type="predicted"/>
<dbReference type="InterPro" id="IPR017853">
    <property type="entry name" value="GH"/>
</dbReference>
<dbReference type="SUPFAM" id="SSF51445">
    <property type="entry name" value="(Trans)glycosidases"/>
    <property type="match status" value="1"/>
</dbReference>
<dbReference type="EMBL" id="JAMLDY010000003">
    <property type="protein sequence ID" value="MCP3733947.1"/>
    <property type="molecule type" value="Genomic_DNA"/>
</dbReference>
<dbReference type="InterPro" id="IPR004352">
    <property type="entry name" value="GH114_TIM-barrel"/>
</dbReference>
<reference evidence="3" key="1">
    <citation type="submission" date="2022-05" db="EMBL/GenBank/DDBJ databases">
        <title>Sphingomonas sp. strain RP10 Genome sequencing and assembly.</title>
        <authorList>
            <person name="Kim I."/>
        </authorList>
    </citation>
    <scope>NUCLEOTIDE SEQUENCE</scope>
    <source>
        <strain evidence="3">RP10</strain>
    </source>
</reference>
<sequence length="291" mass="31867">MARRRMLALGAAGLALGLRAIPGASAERAGGGRDDGWRWGVDYGAATDPALARTFRLLVLEPHHARPIAPLRGPGSRLLGYVSLGEVERSRPYFAELDAAGALGPANPNWPDARMFDLRHPQARRIVLERMVPEVLTLGYDGIFIDTIDSVEAMEARDPIGNKGMVAAAATLIGELRARFPRIGIMLNRGYAVLPAVAPQIDYLLAEAMASRWNFAAGTYEMVSDADWQWQAERLRAAQARNPALVMATLDYWNPDEPKRIAALYARERAAGFRPYVATLALDRLIAEPAR</sequence>
<protein>
    <submittedName>
        <fullName evidence="3">Endo alpha-1,4 polygalactosaminidase</fullName>
    </submittedName>
</protein>
<evidence type="ECO:0000259" key="2">
    <source>
        <dbReference type="Pfam" id="PF03537"/>
    </source>
</evidence>
<dbReference type="Proteomes" id="UP001139486">
    <property type="component" value="Unassembled WGS sequence"/>
</dbReference>
<comment type="caution">
    <text evidence="3">The sequence shown here is derived from an EMBL/GenBank/DDBJ whole genome shotgun (WGS) entry which is preliminary data.</text>
</comment>
<name>A0A9X2KPJ5_9SPHN</name>
<organism evidence="3 4">
    <name type="scientific">Sphingomonas liriopis</name>
    <dbReference type="NCBI Taxonomy" id="2949094"/>
    <lineage>
        <taxon>Bacteria</taxon>
        <taxon>Pseudomonadati</taxon>
        <taxon>Pseudomonadota</taxon>
        <taxon>Alphaproteobacteria</taxon>
        <taxon>Sphingomonadales</taxon>
        <taxon>Sphingomonadaceae</taxon>
        <taxon>Sphingomonas</taxon>
    </lineage>
</organism>
<dbReference type="Gene3D" id="3.20.20.70">
    <property type="entry name" value="Aldolase class I"/>
    <property type="match status" value="1"/>
</dbReference>
<evidence type="ECO:0000256" key="1">
    <source>
        <dbReference type="SAM" id="SignalP"/>
    </source>
</evidence>
<dbReference type="InterPro" id="IPR013785">
    <property type="entry name" value="Aldolase_TIM"/>
</dbReference>
<feature type="domain" description="Glycoside-hydrolase family GH114 TIM-barrel" evidence="2">
    <location>
        <begin position="37"/>
        <end position="283"/>
    </location>
</feature>
<dbReference type="PANTHER" id="PTHR35882">
    <property type="entry name" value="PELA"/>
    <property type="match status" value="1"/>
</dbReference>
<dbReference type="AlphaFoldDB" id="A0A9X2KPJ5"/>
<evidence type="ECO:0000313" key="4">
    <source>
        <dbReference type="Proteomes" id="UP001139486"/>
    </source>
</evidence>
<keyword evidence="4" id="KW-1185">Reference proteome</keyword>
<evidence type="ECO:0000313" key="3">
    <source>
        <dbReference type="EMBL" id="MCP3733947.1"/>
    </source>
</evidence>